<feature type="compositionally biased region" description="Acidic residues" evidence="2">
    <location>
        <begin position="426"/>
        <end position="461"/>
    </location>
</feature>
<feature type="repeat" description="ANK" evidence="1">
    <location>
        <begin position="725"/>
        <end position="745"/>
    </location>
</feature>
<sequence>MKVVLEGHGQKLRREVASNIKVKRFLEYVPHFMGLIKSIHSAVVENNIELLQSKTSLPVPPQMLSCKDTNGLTPLHKASGLAHTKIVEYLLEMWPNAVQEVDNSGKTPLHYAASVRNNERTFNLLVQAGADESAIDGKGRTPAFYKKAKNSDDIDRGLLTVIPDAPRIAEQGFPSHFSWDNLPAKFYQPPLKFSRSEINLSSNSTENVMKQSSSAFEILSTTDSNMNNEENNEEDIQKVDFMTNERPKTFNKKDLNNNSAKSNGTDEMNDDDDDVHTVETAETETLLPDDKHGLNGIENGMNGDADDEGENPEDLDDSDIKSEGNKEVDTNDSNEFVEVNETDAEPQIDGSDQNENLEQESENLEAELLENEDLLAENENLEPEASENQATEPEASENKEIEPDAPEHQEIEPLEIEQEPLQNGEELPENVETEEQSLNDETEPIEKENEEVESVTSDNEEQTIVNNDNNDSAYETNGIESHSRMQSADTNNNDNNENESGENFENLQDDNPNDDNNVDILIINNQENIPEEVEEDQQSVGNEESINDKEIEKIESHDDDDDVITSAENTRETGDSTNEKDAKEEDDDEEIDENDIGSPSPPFEGIVHEEPEKQNESQGREFEKARDVENGEINEPYNEEDNVQKIINSGDMEQLAILVLNGDGNKLIGKTTTQPDIQAFLDNVPIYMGKIHKVHAAAREGSLRDLQAALDRRKFSTAKDEISPNGTTPLHVAIIFGHTAIIRYLGSRFPETLAATDDENRTALHYAATIKDNGHFYNLLVTLGANPKAVDNYGNTAEFYLNHDESDKILSHKELLKSFGAAEDLADEMLNDQEFKSNAPVEIPLFRTEEGRYLATSLGDPLIKGLTEVANLRPNDPIGFLANYLQTFAVDGRQKTSTTNKKSEKIEKIEIKPELPKPVVIQNHVQPLSSKTAKVMPVKEKSVENLIDDHSDDYDVTPGMDERDEHGQSMLHFAAARQHGKNALFQLIEESGVSLTYRDEIYRTARDVSLQASQPDNCKEIDRYILSLAARGDYETIVAMVLDGYDHIVDVTDNDGASIAQVAKARNHHELANYLDQIREFEENRERLLFAIRHDDLDTVKETLQYNDGAKLARAKNYYGRCSLHVAVLVENEEMVEYIASNFRQTLKVGDNLERTSLHYSMGINNVEAISRILIKNGAKRVMKDLKGRTASFYYINKGDIARLQEEEKL</sequence>
<feature type="compositionally biased region" description="Acidic residues" evidence="2">
    <location>
        <begin position="584"/>
        <end position="595"/>
    </location>
</feature>
<feature type="repeat" description="ANK" evidence="1">
    <location>
        <begin position="759"/>
        <end position="792"/>
    </location>
</feature>
<dbReference type="PROSITE" id="PS50088">
    <property type="entry name" value="ANK_REPEAT"/>
    <property type="match status" value="5"/>
</dbReference>
<dbReference type="PROSITE" id="PS50297">
    <property type="entry name" value="ANK_REP_REGION"/>
    <property type="match status" value="3"/>
</dbReference>
<name>A0A9N9RU50_9DIPT</name>
<feature type="compositionally biased region" description="Acidic residues" evidence="2">
    <location>
        <begin position="496"/>
        <end position="517"/>
    </location>
</feature>
<reference evidence="3" key="1">
    <citation type="submission" date="2022-01" db="EMBL/GenBank/DDBJ databases">
        <authorList>
            <person name="King R."/>
        </authorList>
    </citation>
    <scope>NUCLEOTIDE SEQUENCE</scope>
</reference>
<protein>
    <submittedName>
        <fullName evidence="3">Uncharacterized protein</fullName>
    </submittedName>
</protein>
<feature type="compositionally biased region" description="Basic and acidic residues" evidence="2">
    <location>
        <begin position="546"/>
        <end position="556"/>
    </location>
</feature>
<dbReference type="Proteomes" id="UP001153620">
    <property type="component" value="Chromosome 2"/>
</dbReference>
<dbReference type="SUPFAM" id="SSF48403">
    <property type="entry name" value="Ankyrin repeat"/>
    <property type="match status" value="2"/>
</dbReference>
<feature type="repeat" description="ANK" evidence="1">
    <location>
        <begin position="966"/>
        <end position="1000"/>
    </location>
</feature>
<feature type="compositionally biased region" description="Basic and acidic residues" evidence="2">
    <location>
        <begin position="606"/>
        <end position="629"/>
    </location>
</feature>
<keyword evidence="1" id="KW-0040">ANK repeat</keyword>
<feature type="repeat" description="ANK" evidence="1">
    <location>
        <begin position="104"/>
        <end position="137"/>
    </location>
</feature>
<dbReference type="PANTHER" id="PTHR24172:SF4">
    <property type="entry name" value="ANK_REP_REGION DOMAIN-CONTAINING PROTEIN"/>
    <property type="match status" value="1"/>
</dbReference>
<dbReference type="EMBL" id="OU895878">
    <property type="protein sequence ID" value="CAG9803526.1"/>
    <property type="molecule type" value="Genomic_DNA"/>
</dbReference>
<proteinExistence type="predicted"/>
<dbReference type="InterPro" id="IPR036770">
    <property type="entry name" value="Ankyrin_rpt-contain_sf"/>
</dbReference>
<feature type="repeat" description="ANK" evidence="1">
    <location>
        <begin position="70"/>
        <end position="92"/>
    </location>
</feature>
<feature type="compositionally biased region" description="Basic and acidic residues" evidence="2">
    <location>
        <begin position="318"/>
        <end position="329"/>
    </location>
</feature>
<feature type="compositionally biased region" description="Acidic residues" evidence="2">
    <location>
        <begin position="304"/>
        <end position="317"/>
    </location>
</feature>
<dbReference type="AlphaFoldDB" id="A0A9N9RU50"/>
<keyword evidence="4" id="KW-1185">Reference proteome</keyword>
<evidence type="ECO:0000313" key="4">
    <source>
        <dbReference type="Proteomes" id="UP001153620"/>
    </source>
</evidence>
<dbReference type="Gene3D" id="1.20.890.10">
    <property type="entry name" value="cAMP-dependent protein kinase regulatory subunit, dimerization-anchoring domain"/>
    <property type="match status" value="1"/>
</dbReference>
<feature type="region of interest" description="Disordered" evidence="2">
    <location>
        <begin position="247"/>
        <end position="632"/>
    </location>
</feature>
<accession>A0A9N9RU50</accession>
<dbReference type="SMART" id="SM00248">
    <property type="entry name" value="ANK"/>
    <property type="match status" value="8"/>
</dbReference>
<dbReference type="InterPro" id="IPR049630">
    <property type="entry name" value="DYDC-like_DD"/>
</dbReference>
<feature type="compositionally biased region" description="Acidic residues" evidence="2">
    <location>
        <begin position="355"/>
        <end position="385"/>
    </location>
</feature>
<reference evidence="3" key="2">
    <citation type="submission" date="2022-10" db="EMBL/GenBank/DDBJ databases">
        <authorList>
            <consortium name="ENA_rothamsted_submissions"/>
            <consortium name="culmorum"/>
            <person name="King R."/>
        </authorList>
    </citation>
    <scope>NUCLEOTIDE SEQUENCE</scope>
</reference>
<organism evidence="3 4">
    <name type="scientific">Chironomus riparius</name>
    <dbReference type="NCBI Taxonomy" id="315576"/>
    <lineage>
        <taxon>Eukaryota</taxon>
        <taxon>Metazoa</taxon>
        <taxon>Ecdysozoa</taxon>
        <taxon>Arthropoda</taxon>
        <taxon>Hexapoda</taxon>
        <taxon>Insecta</taxon>
        <taxon>Pterygota</taxon>
        <taxon>Neoptera</taxon>
        <taxon>Endopterygota</taxon>
        <taxon>Diptera</taxon>
        <taxon>Nematocera</taxon>
        <taxon>Chironomoidea</taxon>
        <taxon>Chironomidae</taxon>
        <taxon>Chironominae</taxon>
        <taxon>Chironomus</taxon>
    </lineage>
</organism>
<dbReference type="CDD" id="cd22966">
    <property type="entry name" value="DD_DYDC-like"/>
    <property type="match status" value="1"/>
</dbReference>
<evidence type="ECO:0000256" key="1">
    <source>
        <dbReference type="PROSITE-ProRule" id="PRU00023"/>
    </source>
</evidence>
<feature type="compositionally biased region" description="Basic and acidic residues" evidence="2">
    <location>
        <begin position="569"/>
        <end position="583"/>
    </location>
</feature>
<evidence type="ECO:0000313" key="3">
    <source>
        <dbReference type="EMBL" id="CAG9803526.1"/>
    </source>
</evidence>
<dbReference type="PANTHER" id="PTHR24172">
    <property type="entry name" value="ANK_REP_REGION DOMAIN-CONTAINING PROTEIN"/>
    <property type="match status" value="1"/>
</dbReference>
<dbReference type="OrthoDB" id="432281at2759"/>
<evidence type="ECO:0000256" key="2">
    <source>
        <dbReference type="SAM" id="MobiDB-lite"/>
    </source>
</evidence>
<dbReference type="Gene3D" id="1.25.40.20">
    <property type="entry name" value="Ankyrin repeat-containing domain"/>
    <property type="match status" value="4"/>
</dbReference>
<dbReference type="Pfam" id="PF05186">
    <property type="entry name" value="Dpy-30"/>
    <property type="match status" value="1"/>
</dbReference>
<dbReference type="InterPro" id="IPR002110">
    <property type="entry name" value="Ankyrin_rpt"/>
</dbReference>
<gene>
    <name evidence="3" type="ORF">CHIRRI_LOCUS6426</name>
</gene>
<dbReference type="InterPro" id="IPR007858">
    <property type="entry name" value="Dpy-30_motif"/>
</dbReference>
<feature type="compositionally biased region" description="Polar residues" evidence="2">
    <location>
        <begin position="462"/>
        <end position="490"/>
    </location>
</feature>
<dbReference type="Pfam" id="PF12796">
    <property type="entry name" value="Ank_2"/>
    <property type="match status" value="2"/>
</dbReference>
<feature type="compositionally biased region" description="Basic and acidic residues" evidence="2">
    <location>
        <begin position="396"/>
        <end position="411"/>
    </location>
</feature>